<gene>
    <name evidence="2" type="ORF">I596_3293</name>
</gene>
<dbReference type="Proteomes" id="UP000076830">
    <property type="component" value="Chromosome"/>
</dbReference>
<keyword evidence="3" id="KW-1185">Reference proteome</keyword>
<dbReference type="Gene3D" id="3.10.450.50">
    <property type="match status" value="1"/>
</dbReference>
<proteinExistence type="predicted"/>
<dbReference type="InterPro" id="IPR027843">
    <property type="entry name" value="DUF4440"/>
</dbReference>
<organism evidence="2 3">
    <name type="scientific">Dokdonella koreensis DS-123</name>
    <dbReference type="NCBI Taxonomy" id="1300342"/>
    <lineage>
        <taxon>Bacteria</taxon>
        <taxon>Pseudomonadati</taxon>
        <taxon>Pseudomonadota</taxon>
        <taxon>Gammaproteobacteria</taxon>
        <taxon>Lysobacterales</taxon>
        <taxon>Rhodanobacteraceae</taxon>
        <taxon>Dokdonella</taxon>
    </lineage>
</organism>
<sequence>MRIVLPWLLAVHSCTLTTPGRSAPAPACPEVATTGADVEAVRARELRGARANLDGWTLADARGFFAPEYFSIQMDGSIRRLNAVFAGFTDGRSPGWARRFELADLQIHVYRCDTAVVTGLIEASASAAPANAPPWRIRYLNLWRRQGDQWLNAANQFVRVTSAPAPAP</sequence>
<evidence type="ECO:0000259" key="1">
    <source>
        <dbReference type="Pfam" id="PF14534"/>
    </source>
</evidence>
<dbReference type="Pfam" id="PF14534">
    <property type="entry name" value="DUF4440"/>
    <property type="match status" value="1"/>
</dbReference>
<dbReference type="RefSeq" id="WP_083965638.1">
    <property type="nucleotide sequence ID" value="NZ_CP015249.1"/>
</dbReference>
<evidence type="ECO:0000313" key="3">
    <source>
        <dbReference type="Proteomes" id="UP000076830"/>
    </source>
</evidence>
<dbReference type="InterPro" id="IPR032710">
    <property type="entry name" value="NTF2-like_dom_sf"/>
</dbReference>
<reference evidence="2 3" key="1">
    <citation type="submission" date="2016-04" db="EMBL/GenBank/DDBJ databases">
        <title>Complete genome sequence of Dokdonella koreensis DS-123T.</title>
        <authorList>
            <person name="Kim J.F."/>
            <person name="Lee H."/>
            <person name="Kwak M.-J."/>
        </authorList>
    </citation>
    <scope>NUCLEOTIDE SEQUENCE [LARGE SCALE GENOMIC DNA]</scope>
    <source>
        <strain evidence="2 3">DS-123</strain>
    </source>
</reference>
<dbReference type="KEGG" id="dko:I596_3293"/>
<accession>A0A167H795</accession>
<dbReference type="EMBL" id="CP015249">
    <property type="protein sequence ID" value="ANB19282.1"/>
    <property type="molecule type" value="Genomic_DNA"/>
</dbReference>
<feature type="domain" description="DUF4440" evidence="1">
    <location>
        <begin position="63"/>
        <end position="151"/>
    </location>
</feature>
<protein>
    <recommendedName>
        <fullName evidence="1">DUF4440 domain-containing protein</fullName>
    </recommendedName>
</protein>
<dbReference type="SUPFAM" id="SSF54427">
    <property type="entry name" value="NTF2-like"/>
    <property type="match status" value="1"/>
</dbReference>
<dbReference type="AlphaFoldDB" id="A0A167H795"/>
<evidence type="ECO:0000313" key="2">
    <source>
        <dbReference type="EMBL" id="ANB19282.1"/>
    </source>
</evidence>
<name>A0A167H795_9GAMM</name>
<dbReference type="STRING" id="1300342.I596_3293"/>